<dbReference type="EMBL" id="MZZM01000015">
    <property type="protein sequence ID" value="ORJ61424.1"/>
    <property type="molecule type" value="Genomic_DNA"/>
</dbReference>
<name>A0A1X0Y8T0_MYCSI</name>
<reference evidence="1 2" key="1">
    <citation type="submission" date="2017-03" db="EMBL/GenBank/DDBJ databases">
        <title>Genomic insights into Mycobacterium simiae human colonization.</title>
        <authorList>
            <person name="Steffani J.L."/>
            <person name="Brunck M.E."/>
            <person name="Cruz E."/>
            <person name="Montiel R."/>
            <person name="Barona F."/>
        </authorList>
    </citation>
    <scope>NUCLEOTIDE SEQUENCE [LARGE SCALE GENOMIC DNA]</scope>
    <source>
        <strain evidence="1 2">MsiGto</strain>
    </source>
</reference>
<dbReference type="SUPFAM" id="SSF140453">
    <property type="entry name" value="EsxAB dimer-like"/>
    <property type="match status" value="1"/>
</dbReference>
<dbReference type="RefSeq" id="WP_084949654.1">
    <property type="nucleotide sequence ID" value="NZ_JASWDE010000001.1"/>
</dbReference>
<dbReference type="STRING" id="1784.VC42_20075"/>
<dbReference type="InterPro" id="IPR036689">
    <property type="entry name" value="ESAT-6-like_sf"/>
</dbReference>
<sequence length="96" mass="10112">MTSDSILYNFGANNASLDDVTSMVSGIQEVRSDINNLFSVLATVYEGAGADALSQAHQNLDAMLDDVLNNMAVSQQQAQAQQAAMQALDAQNAAAF</sequence>
<organism evidence="1 2">
    <name type="scientific">Mycobacterium simiae</name>
    <name type="common">Mycobacterium habana</name>
    <dbReference type="NCBI Taxonomy" id="1784"/>
    <lineage>
        <taxon>Bacteria</taxon>
        <taxon>Bacillati</taxon>
        <taxon>Actinomycetota</taxon>
        <taxon>Actinomycetes</taxon>
        <taxon>Mycobacteriales</taxon>
        <taxon>Mycobacteriaceae</taxon>
        <taxon>Mycobacterium</taxon>
        <taxon>Mycobacterium simiae complex</taxon>
    </lineage>
</organism>
<evidence type="ECO:0000313" key="2">
    <source>
        <dbReference type="Proteomes" id="UP000193040"/>
    </source>
</evidence>
<dbReference type="AlphaFoldDB" id="A0A1X0Y8T0"/>
<evidence type="ECO:0008006" key="3">
    <source>
        <dbReference type="Google" id="ProtNLM"/>
    </source>
</evidence>
<proteinExistence type="predicted"/>
<keyword evidence="2" id="KW-1185">Reference proteome</keyword>
<dbReference type="Proteomes" id="UP000193040">
    <property type="component" value="Unassembled WGS sequence"/>
</dbReference>
<evidence type="ECO:0000313" key="1">
    <source>
        <dbReference type="EMBL" id="ORJ61424.1"/>
    </source>
</evidence>
<protein>
    <recommendedName>
        <fullName evidence="3">ESAT-6-like protein</fullName>
    </recommendedName>
</protein>
<accession>A0A1X0Y8T0</accession>
<gene>
    <name evidence="1" type="ORF">B5M45_10080</name>
</gene>
<dbReference type="Gene3D" id="1.10.287.1060">
    <property type="entry name" value="ESAT-6-like"/>
    <property type="match status" value="1"/>
</dbReference>
<comment type="caution">
    <text evidence="1">The sequence shown here is derived from an EMBL/GenBank/DDBJ whole genome shotgun (WGS) entry which is preliminary data.</text>
</comment>